<dbReference type="SUPFAM" id="SSF46565">
    <property type="entry name" value="Chaperone J-domain"/>
    <property type="match status" value="1"/>
</dbReference>
<dbReference type="OMA" id="FFFQDGE"/>
<dbReference type="FunFam" id="1.10.287.110:FF:000005">
    <property type="entry name" value="DnaJ (Hsp40) homolog, subfamily B, member 4"/>
    <property type="match status" value="1"/>
</dbReference>
<sequence length="456" mass="50762">MGIQSPGPGGGGAGGWRQRVSGLQAGAVGKDYYQTLGLARGASDEEIKRAYRRQALRYHPDKNKEPGAEEKFKEIAEAYEVLRDPRKREIFDRYREEALKGSGPSGGSGGGANATSFSYTFHGDPLAMFAEFFGGKNPFDTFFGQRNGEEGMDIADPFSGFPMGMGGFTNMNFGRSRPAQESKIPQSPTTFESPLKRSTAVVPRRCTKKMKISHKRLNPDGKSIRNEDKILTIEVKKGWKEGTKITFPKEGDQASNNIPADIVFDQPPGGSVWHTVNAPTLDGRTIPVVFKDAIRPGMRRKVRGEGLPLPKTPEKRGDLIIELEVIFPERIPQTSRTVLEQILPSYLSYLSSPRTDQGPIQSSRISGSFYQLWTMRGWEGPGRAFVLLNVFQSISYNLSKSYTRLRWFWSNRASGSGNSRKRHSSLPHWVRSPPRMGPHPPPAVPSRVKRQTSSWT</sequence>
<dbReference type="Bgee" id="ENSGGOG00000015813">
    <property type="expression patterns" value="Expressed in liver and 5 other cell types or tissues"/>
</dbReference>
<dbReference type="Gene3D" id="2.60.260.20">
    <property type="entry name" value="Urease metallochaperone UreE, N-terminal domain"/>
    <property type="match status" value="2"/>
</dbReference>
<dbReference type="InterPro" id="IPR036869">
    <property type="entry name" value="J_dom_sf"/>
</dbReference>
<dbReference type="PROSITE" id="PS00636">
    <property type="entry name" value="DNAJ_1"/>
    <property type="match status" value="1"/>
</dbReference>
<dbReference type="InterPro" id="IPR002939">
    <property type="entry name" value="DnaJ_C"/>
</dbReference>
<dbReference type="GO" id="GO:0003714">
    <property type="term" value="F:transcription corepressor activity"/>
    <property type="evidence" value="ECO:0000318"/>
    <property type="project" value="GO_Central"/>
</dbReference>
<dbReference type="GO" id="GO:0051082">
    <property type="term" value="F:unfolded protein binding"/>
    <property type="evidence" value="ECO:0000318"/>
    <property type="project" value="GO_Central"/>
</dbReference>
<dbReference type="FunFam" id="2.60.260.20:FF:000002">
    <property type="entry name" value="Dnaj homolog subfamily b member"/>
    <property type="match status" value="1"/>
</dbReference>
<dbReference type="GeneTree" id="ENSGT00940000160312"/>
<feature type="region of interest" description="Disordered" evidence="2">
    <location>
        <begin position="176"/>
        <end position="200"/>
    </location>
</feature>
<accession>A0A2I2YN86</accession>
<reference evidence="4" key="4">
    <citation type="submission" date="2025-09" db="UniProtKB">
        <authorList>
            <consortium name="Ensembl"/>
        </authorList>
    </citation>
    <scope>IDENTIFICATION</scope>
</reference>
<reference evidence="4" key="3">
    <citation type="submission" date="2025-08" db="UniProtKB">
        <authorList>
            <consortium name="Ensembl"/>
        </authorList>
    </citation>
    <scope>IDENTIFICATION</scope>
</reference>
<keyword evidence="1" id="KW-0143">Chaperone</keyword>
<dbReference type="STRING" id="9593.ENSGGOP00000036184"/>
<protein>
    <recommendedName>
        <fullName evidence="3">J domain-containing protein</fullName>
    </recommendedName>
</protein>
<name>A0A2I2YN86_GORGO</name>
<dbReference type="AlphaFoldDB" id="A0A2I2YN86"/>
<reference evidence="4 5" key="2">
    <citation type="journal article" date="2012" name="Nature">
        <title>Insights into hominid evolution from the gorilla genome sequence.</title>
        <authorList>
            <person name="Scally A."/>
            <person name="Dutheil J.Y."/>
            <person name="Hillier L.W."/>
            <person name="Jordan G.E."/>
            <person name="Goodhead I."/>
            <person name="Herrero J."/>
            <person name="Hobolth A."/>
            <person name="Lappalainen T."/>
            <person name="Mailund T."/>
            <person name="Marques-Bonet T."/>
            <person name="McCarthy S."/>
            <person name="Montgomery S.H."/>
            <person name="Schwalie P.C."/>
            <person name="Tang Y.A."/>
            <person name="Ward M.C."/>
            <person name="Xue Y."/>
            <person name="Yngvadottir B."/>
            <person name="Alkan C."/>
            <person name="Andersen L.N."/>
            <person name="Ayub Q."/>
            <person name="Ball E.V."/>
            <person name="Beal K."/>
            <person name="Bradley B.J."/>
            <person name="Chen Y."/>
            <person name="Clee C.M."/>
            <person name="Fitzgerald S."/>
            <person name="Graves T.A."/>
            <person name="Gu Y."/>
            <person name="Heath P."/>
            <person name="Heger A."/>
            <person name="Karakoc E."/>
            <person name="Kolb-Kokocinski A."/>
            <person name="Laird G.K."/>
            <person name="Lunter G."/>
            <person name="Meader S."/>
            <person name="Mort M."/>
            <person name="Mullikin J.C."/>
            <person name="Munch K."/>
            <person name="O'Connor T.D."/>
            <person name="Phillips A.D."/>
            <person name="Prado-Martinez J."/>
            <person name="Rogers A.S."/>
            <person name="Sajjadian S."/>
            <person name="Schmidt D."/>
            <person name="Shaw K."/>
            <person name="Simpson J.T."/>
            <person name="Stenson P.D."/>
            <person name="Turner D.J."/>
            <person name="Vigilant L."/>
            <person name="Vilella A.J."/>
            <person name="Whitener W."/>
            <person name="Zhu B."/>
            <person name="Cooper D.N."/>
            <person name="de Jong P."/>
            <person name="Dermitzakis E.T."/>
            <person name="Eichler E.E."/>
            <person name="Flicek P."/>
            <person name="Goldman N."/>
            <person name="Mundy N.I."/>
            <person name="Ning Z."/>
            <person name="Odom D.T."/>
            <person name="Ponting C.P."/>
            <person name="Quail M.A."/>
            <person name="Ryder O.A."/>
            <person name="Searle S.M."/>
            <person name="Warren W.C."/>
            <person name="Wilson R.K."/>
            <person name="Schierup M.H."/>
            <person name="Rogers J."/>
            <person name="Tyler-Smith C."/>
            <person name="Durbin R."/>
        </authorList>
    </citation>
    <scope>NUCLEOTIDE SEQUENCE [LARGE SCALE GENOMIC DNA]</scope>
</reference>
<evidence type="ECO:0000313" key="4">
    <source>
        <dbReference type="Ensembl" id="ENSGGOP00000036184.1"/>
    </source>
</evidence>
<dbReference type="InterPro" id="IPR018253">
    <property type="entry name" value="DnaJ_domain_CS"/>
</dbReference>
<dbReference type="GO" id="GO:0005829">
    <property type="term" value="C:cytosol"/>
    <property type="evidence" value="ECO:0000318"/>
    <property type="project" value="GO_Central"/>
</dbReference>
<feature type="compositionally biased region" description="Pro residues" evidence="2">
    <location>
        <begin position="435"/>
        <end position="444"/>
    </location>
</feature>
<dbReference type="Pfam" id="PF00226">
    <property type="entry name" value="DnaJ"/>
    <property type="match status" value="1"/>
</dbReference>
<dbReference type="SUPFAM" id="SSF49493">
    <property type="entry name" value="HSP40/DnaJ peptide-binding domain"/>
    <property type="match status" value="2"/>
</dbReference>
<proteinExistence type="predicted"/>
<dbReference type="Ensembl" id="ENSGGOT00000050076.1">
    <property type="protein sequence ID" value="ENSGGOP00000036184.1"/>
    <property type="gene ID" value="ENSGGOG00000015813.3"/>
</dbReference>
<feature type="compositionally biased region" description="Polar residues" evidence="2">
    <location>
        <begin position="183"/>
        <end position="192"/>
    </location>
</feature>
<dbReference type="PANTHER" id="PTHR24078:SF568">
    <property type="entry name" value="DNAJ HOMOLOG SUBFAMILY B MEMBER 1"/>
    <property type="match status" value="1"/>
</dbReference>
<keyword evidence="5" id="KW-1185">Reference proteome</keyword>
<dbReference type="GO" id="GO:0006986">
    <property type="term" value="P:response to unfolded protein"/>
    <property type="evidence" value="ECO:0007669"/>
    <property type="project" value="UniProtKB-ARBA"/>
</dbReference>
<evidence type="ECO:0000313" key="5">
    <source>
        <dbReference type="Proteomes" id="UP000001519"/>
    </source>
</evidence>
<dbReference type="GO" id="GO:0006457">
    <property type="term" value="P:protein folding"/>
    <property type="evidence" value="ECO:0007669"/>
    <property type="project" value="InterPro"/>
</dbReference>
<dbReference type="EMBL" id="CABD030017683">
    <property type="status" value="NOT_ANNOTATED_CDS"/>
    <property type="molecule type" value="Genomic_DNA"/>
</dbReference>
<dbReference type="InParanoid" id="A0A2I2YN86"/>
<dbReference type="Gene3D" id="1.10.287.110">
    <property type="entry name" value="DnaJ domain"/>
    <property type="match status" value="1"/>
</dbReference>
<dbReference type="GO" id="GO:0000122">
    <property type="term" value="P:negative regulation of transcription by RNA polymerase II"/>
    <property type="evidence" value="ECO:0000318"/>
    <property type="project" value="GO_Central"/>
</dbReference>
<feature type="domain" description="J" evidence="3">
    <location>
        <begin position="31"/>
        <end position="95"/>
    </location>
</feature>
<dbReference type="InterPro" id="IPR008971">
    <property type="entry name" value="HSP40/DnaJ_pept-bd"/>
</dbReference>
<dbReference type="InterPro" id="IPR001623">
    <property type="entry name" value="DnaJ_domain"/>
</dbReference>
<dbReference type="PRINTS" id="PR00625">
    <property type="entry name" value="JDOMAIN"/>
</dbReference>
<feature type="region of interest" description="Disordered" evidence="2">
    <location>
        <begin position="413"/>
        <end position="456"/>
    </location>
</feature>
<evidence type="ECO:0000256" key="2">
    <source>
        <dbReference type="SAM" id="MobiDB-lite"/>
    </source>
</evidence>
<dbReference type="Proteomes" id="UP000001519">
    <property type="component" value="Chromosome 2B"/>
</dbReference>
<dbReference type="InterPro" id="IPR051339">
    <property type="entry name" value="DnaJ_subfamily_B"/>
</dbReference>
<dbReference type="SMART" id="SM00271">
    <property type="entry name" value="DnaJ"/>
    <property type="match status" value="1"/>
</dbReference>
<reference evidence="5" key="1">
    <citation type="submission" date="2011-05" db="EMBL/GenBank/DDBJ databases">
        <title>Insights into the evolution of the great apes provided by the gorilla genome.</title>
        <authorList>
            <person name="Scally A."/>
        </authorList>
    </citation>
    <scope>NUCLEOTIDE SEQUENCE [LARGE SCALE GENOMIC DNA]</scope>
</reference>
<dbReference type="GO" id="GO:0030544">
    <property type="term" value="F:Hsp70 protein binding"/>
    <property type="evidence" value="ECO:0000318"/>
    <property type="project" value="GO_Central"/>
</dbReference>
<dbReference type="Pfam" id="PF01556">
    <property type="entry name" value="DnaJ_C"/>
    <property type="match status" value="2"/>
</dbReference>
<evidence type="ECO:0000259" key="3">
    <source>
        <dbReference type="PROSITE" id="PS50076"/>
    </source>
</evidence>
<dbReference type="CDD" id="cd06257">
    <property type="entry name" value="DnaJ"/>
    <property type="match status" value="1"/>
</dbReference>
<dbReference type="PROSITE" id="PS50076">
    <property type="entry name" value="DNAJ_2"/>
    <property type="match status" value="1"/>
</dbReference>
<organism evidence="4 5">
    <name type="scientific">Gorilla gorilla gorilla</name>
    <name type="common">Western lowland gorilla</name>
    <dbReference type="NCBI Taxonomy" id="9595"/>
    <lineage>
        <taxon>Eukaryota</taxon>
        <taxon>Metazoa</taxon>
        <taxon>Chordata</taxon>
        <taxon>Craniata</taxon>
        <taxon>Vertebrata</taxon>
        <taxon>Euteleostomi</taxon>
        <taxon>Mammalia</taxon>
        <taxon>Eutheria</taxon>
        <taxon>Euarchontoglires</taxon>
        <taxon>Primates</taxon>
        <taxon>Haplorrhini</taxon>
        <taxon>Catarrhini</taxon>
        <taxon>Hominidae</taxon>
        <taxon>Gorilla</taxon>
    </lineage>
</organism>
<dbReference type="PANTHER" id="PTHR24078">
    <property type="entry name" value="DNAJ HOMOLOG SUBFAMILY C MEMBER"/>
    <property type="match status" value="1"/>
</dbReference>
<evidence type="ECO:0000256" key="1">
    <source>
        <dbReference type="ARBA" id="ARBA00023186"/>
    </source>
</evidence>